<proteinExistence type="predicted"/>
<organism evidence="1 2">
    <name type="scientific">Cryptosporidium muris (strain RN66)</name>
    <dbReference type="NCBI Taxonomy" id="441375"/>
    <lineage>
        <taxon>Eukaryota</taxon>
        <taxon>Sar</taxon>
        <taxon>Alveolata</taxon>
        <taxon>Apicomplexa</taxon>
        <taxon>Conoidasida</taxon>
        <taxon>Coccidia</taxon>
        <taxon>Eucoccidiorida</taxon>
        <taxon>Eimeriorina</taxon>
        <taxon>Cryptosporidiidae</taxon>
        <taxon>Cryptosporidium</taxon>
    </lineage>
</organism>
<dbReference type="OrthoDB" id="340094at2759"/>
<accession>B6AJM6</accession>
<evidence type="ECO:0000313" key="1">
    <source>
        <dbReference type="EMBL" id="EEA08417.1"/>
    </source>
</evidence>
<dbReference type="GeneID" id="6997904"/>
<evidence type="ECO:0000313" key="2">
    <source>
        <dbReference type="Proteomes" id="UP000001460"/>
    </source>
</evidence>
<protein>
    <submittedName>
        <fullName evidence="1">Uncharacterized protein</fullName>
    </submittedName>
</protein>
<dbReference type="EMBL" id="DS989739">
    <property type="protein sequence ID" value="EEA08417.1"/>
    <property type="molecule type" value="Genomic_DNA"/>
</dbReference>
<dbReference type="AlphaFoldDB" id="B6AJM6"/>
<gene>
    <name evidence="1" type="ORF">CMU_021810</name>
</gene>
<name>B6AJM6_CRYMR</name>
<sequence>MVSNAAPNHIKRSGISKIVSNRYVDEVEDSFMQDIIEIGMSQYKFMYYHQAKRGGKGKWSDAIGGLPSPKLAKKYILIYFQSEPSENFFNGIGISSYIIMCTEIINLLPRLHNGIAGGILIAIHSFQEDENTIIRGFCTEAASNYYFEKEVDSMVTESAKPNSLLPPLNKSIFADYQIGGNWNDFVENCQDYLVILQEQFSKYNPKSRWSYIGTPEVSDFCEEIADDIYPNIMLSNREWSHIVRLQDNLIKIRGELDTPIIGIPQNRPEYYVAGRYRTSMYRKCLRALWDMFQYDDDIDLKIAGKNQYETLRSFCNTAKNFYTRSGRISAVPTLNIDTSPKKYKIKQNQKFLVEKLLKEAEDRVLEEKKVSESIRRNISKYEHRYRPKYDTKRANSTSRYKEIIVSPKSPESEIKYSFEKEESSAFDFGIDIATKELQGLGEN</sequence>
<dbReference type="VEuPathDB" id="CryptoDB:CMU_021810"/>
<dbReference type="OMA" id="FCEEIAD"/>
<dbReference type="RefSeq" id="XP_002142766.1">
    <property type="nucleotide sequence ID" value="XM_002142730.1"/>
</dbReference>
<dbReference type="Proteomes" id="UP000001460">
    <property type="component" value="Unassembled WGS sequence"/>
</dbReference>
<keyword evidence="2" id="KW-1185">Reference proteome</keyword>
<reference evidence="1" key="1">
    <citation type="submission" date="2008-06" db="EMBL/GenBank/DDBJ databases">
        <authorList>
            <person name="Lorenzi H."/>
            <person name="Inman J."/>
            <person name="Miller J."/>
            <person name="Schobel S."/>
            <person name="Amedeo P."/>
            <person name="Caler E.V."/>
            <person name="da Silva J."/>
        </authorList>
    </citation>
    <scope>NUCLEOTIDE SEQUENCE [LARGE SCALE GENOMIC DNA]</scope>
    <source>
        <strain evidence="1">RN66</strain>
    </source>
</reference>